<feature type="region of interest" description="Disordered" evidence="2">
    <location>
        <begin position="32"/>
        <end position="55"/>
    </location>
</feature>
<evidence type="ECO:0000259" key="4">
    <source>
        <dbReference type="PROSITE" id="PS50853"/>
    </source>
</evidence>
<dbReference type="Pfam" id="PF00149">
    <property type="entry name" value="Metallophos"/>
    <property type="match status" value="1"/>
</dbReference>
<dbReference type="SMART" id="SM00060">
    <property type="entry name" value="FN3"/>
    <property type="match status" value="2"/>
</dbReference>
<feature type="chain" id="PRO_5046140993" description="Fibronectin type-III domain-containing protein" evidence="3">
    <location>
        <begin position="26"/>
        <end position="581"/>
    </location>
</feature>
<comment type="caution">
    <text evidence="5">The sequence shown here is derived from an EMBL/GenBank/DDBJ whole genome shotgun (WGS) entry which is preliminary data.</text>
</comment>
<dbReference type="PROSITE" id="PS50853">
    <property type="entry name" value="FN3"/>
    <property type="match status" value="1"/>
</dbReference>
<keyword evidence="1 3" id="KW-0732">Signal</keyword>
<feature type="domain" description="Fibronectin type-III" evidence="4">
    <location>
        <begin position="48"/>
        <end position="142"/>
    </location>
</feature>
<dbReference type="Pfam" id="PF00041">
    <property type="entry name" value="fn3"/>
    <property type="match status" value="1"/>
</dbReference>
<evidence type="ECO:0000256" key="1">
    <source>
        <dbReference type="ARBA" id="ARBA00022729"/>
    </source>
</evidence>
<dbReference type="InterPro" id="IPR013783">
    <property type="entry name" value="Ig-like_fold"/>
</dbReference>
<keyword evidence="6" id="KW-1185">Reference proteome</keyword>
<dbReference type="EMBL" id="BMYU01000002">
    <property type="protein sequence ID" value="GGX34679.1"/>
    <property type="molecule type" value="Genomic_DNA"/>
</dbReference>
<dbReference type="Proteomes" id="UP000653343">
    <property type="component" value="Unassembled WGS sequence"/>
</dbReference>
<proteinExistence type="predicted"/>
<dbReference type="Gene3D" id="3.60.21.10">
    <property type="match status" value="1"/>
</dbReference>
<dbReference type="PANTHER" id="PTHR22953">
    <property type="entry name" value="ACID PHOSPHATASE RELATED"/>
    <property type="match status" value="1"/>
</dbReference>
<feature type="signal peptide" evidence="3">
    <location>
        <begin position="1"/>
        <end position="25"/>
    </location>
</feature>
<gene>
    <name evidence="5" type="ORF">GCM10010946_09890</name>
</gene>
<reference evidence="6" key="1">
    <citation type="journal article" date="2019" name="Int. J. Syst. Evol. Microbiol.">
        <title>The Global Catalogue of Microorganisms (GCM) 10K type strain sequencing project: providing services to taxonomists for standard genome sequencing and annotation.</title>
        <authorList>
            <consortium name="The Broad Institute Genomics Platform"/>
            <consortium name="The Broad Institute Genome Sequencing Center for Infectious Disease"/>
            <person name="Wu L."/>
            <person name="Ma J."/>
        </authorList>
    </citation>
    <scope>NUCLEOTIDE SEQUENCE [LARGE SCALE GENOMIC DNA]</scope>
    <source>
        <strain evidence="6">KCTC 23917</strain>
    </source>
</reference>
<evidence type="ECO:0000256" key="2">
    <source>
        <dbReference type="SAM" id="MobiDB-lite"/>
    </source>
</evidence>
<dbReference type="RefSeq" id="WP_189355943.1">
    <property type="nucleotide sequence ID" value="NZ_BMYU01000002.1"/>
</dbReference>
<organism evidence="5 6">
    <name type="scientific">Undibacterium squillarum</name>
    <dbReference type="NCBI Taxonomy" id="1131567"/>
    <lineage>
        <taxon>Bacteria</taxon>
        <taxon>Pseudomonadati</taxon>
        <taxon>Pseudomonadota</taxon>
        <taxon>Betaproteobacteria</taxon>
        <taxon>Burkholderiales</taxon>
        <taxon>Oxalobacteraceae</taxon>
        <taxon>Undibacterium</taxon>
    </lineage>
</organism>
<dbReference type="PANTHER" id="PTHR22953:SF153">
    <property type="entry name" value="PURPLE ACID PHOSPHATASE"/>
    <property type="match status" value="1"/>
</dbReference>
<dbReference type="InterPro" id="IPR036116">
    <property type="entry name" value="FN3_sf"/>
</dbReference>
<sequence length="581" mass="62904">MLLCSRFRRRKSLFFAGISLLSVLAACGGGGTSSGDTSGATPPVKISPPGAPQNVQLTSGDSMLSLRFSPPLNDGGAPVSAYNGSCTADGQTRSVSASTGPLLIDGLRNGTTYTCTLTALNSAGSGPAVSISGTPAAIISNGEFTGNIVLGTPSDTSIHANVYAVAQSGSISLRAGTRSGIYDISTQPVTLNAGQPADILLDSLKPDTRYFYRLQYRSTDGSISSTSDEYSFHTARASGSSFVFAIQGDSHPERLNTQFNDALYQRTLLTAAADQPDFYITSGDDFSVDTLDPNTVTKDQVTGRYTLQRPYLGLIGRTAPVFLVNGNHEQAARYLLNGTPDNVAVWAQTARNQYFSQPAPDRFYSGNNTQVPFIGNLRNYFAWTWGDALFVVIDPYWESPVCVDNPFYGGVKRSNLWDITHGDTQYQWLKTTLEQSKARYKFVFAHHVMGTGRGGIELAKSYEWGETSALFGSNRPGWTMPIHQLMVANKVSIFFQGHDHIWVRQQLDGVTYQTLSEPADPNYTLWNADAYLSGDKYPNTGYTRVSVSPAGVKVEYVRTYLPKDEGPGKVSGSVAFSYTLP</sequence>
<evidence type="ECO:0000313" key="5">
    <source>
        <dbReference type="EMBL" id="GGX34679.1"/>
    </source>
</evidence>
<dbReference type="InterPro" id="IPR004843">
    <property type="entry name" value="Calcineurin-like_PHP"/>
</dbReference>
<dbReference type="InterPro" id="IPR029052">
    <property type="entry name" value="Metallo-depent_PP-like"/>
</dbReference>
<protein>
    <recommendedName>
        <fullName evidence="4">Fibronectin type-III domain-containing protein</fullName>
    </recommendedName>
</protein>
<dbReference type="Gene3D" id="2.60.40.10">
    <property type="entry name" value="Immunoglobulins"/>
    <property type="match status" value="1"/>
</dbReference>
<dbReference type="CDD" id="cd00063">
    <property type="entry name" value="FN3"/>
    <property type="match status" value="1"/>
</dbReference>
<dbReference type="SUPFAM" id="SSF49265">
    <property type="entry name" value="Fibronectin type III"/>
    <property type="match status" value="1"/>
</dbReference>
<evidence type="ECO:0000256" key="3">
    <source>
        <dbReference type="SAM" id="SignalP"/>
    </source>
</evidence>
<dbReference type="InterPro" id="IPR003961">
    <property type="entry name" value="FN3_dom"/>
</dbReference>
<accession>A0ABQ2XWQ5</accession>
<dbReference type="SUPFAM" id="SSF56300">
    <property type="entry name" value="Metallo-dependent phosphatases"/>
    <property type="match status" value="1"/>
</dbReference>
<dbReference type="PROSITE" id="PS51257">
    <property type="entry name" value="PROKAR_LIPOPROTEIN"/>
    <property type="match status" value="1"/>
</dbReference>
<dbReference type="InterPro" id="IPR039331">
    <property type="entry name" value="PAPs-like"/>
</dbReference>
<evidence type="ECO:0000313" key="6">
    <source>
        <dbReference type="Proteomes" id="UP000653343"/>
    </source>
</evidence>
<name>A0ABQ2XWQ5_9BURK</name>